<sequence>MTAIIVGVPGAWQPVECFAAVKEAFTARNYEFVGQTPPGVLVENPQDASAEKDAESLRNNLLLPLVKEGKDLVLMMHSYGGVYGSRAVQGLSKYEREQAGMKGGVVALIYVSAIPPMVGKTALEMMGANAENLPDWVEYDESTGFVKFSGARDIMYHDVPEDDVTHYMSLLRNQSLNSINTPVSYSPLDDPNFDGAAGYVLCGADRIIPLSAQETYAAIGKMDRKVLVEKASHAFFAIAPTETVDAVIELLQG</sequence>
<dbReference type="Proteomes" id="UP001148629">
    <property type="component" value="Unassembled WGS sequence"/>
</dbReference>
<evidence type="ECO:0000313" key="1">
    <source>
        <dbReference type="EMBL" id="KAJ3546135.1"/>
    </source>
</evidence>
<keyword evidence="2" id="KW-1185">Reference proteome</keyword>
<accession>A0ACC1STS6</accession>
<reference evidence="1" key="1">
    <citation type="submission" date="2022-08" db="EMBL/GenBank/DDBJ databases">
        <title>Genome Sequence of Fusarium decemcellulare.</title>
        <authorList>
            <person name="Buettner E."/>
        </authorList>
    </citation>
    <scope>NUCLEOTIDE SEQUENCE</scope>
    <source>
        <strain evidence="1">Babe19</strain>
    </source>
</reference>
<name>A0ACC1STS6_9HYPO</name>
<proteinExistence type="predicted"/>
<organism evidence="1 2">
    <name type="scientific">Fusarium decemcellulare</name>
    <dbReference type="NCBI Taxonomy" id="57161"/>
    <lineage>
        <taxon>Eukaryota</taxon>
        <taxon>Fungi</taxon>
        <taxon>Dikarya</taxon>
        <taxon>Ascomycota</taxon>
        <taxon>Pezizomycotina</taxon>
        <taxon>Sordariomycetes</taxon>
        <taxon>Hypocreomycetidae</taxon>
        <taxon>Hypocreales</taxon>
        <taxon>Nectriaceae</taxon>
        <taxon>Fusarium</taxon>
        <taxon>Fusarium decemcellulare species complex</taxon>
    </lineage>
</organism>
<evidence type="ECO:0000313" key="2">
    <source>
        <dbReference type="Proteomes" id="UP001148629"/>
    </source>
</evidence>
<comment type="caution">
    <text evidence="1">The sequence shown here is derived from an EMBL/GenBank/DDBJ whole genome shotgun (WGS) entry which is preliminary data.</text>
</comment>
<dbReference type="EMBL" id="JANRMS010000124">
    <property type="protein sequence ID" value="KAJ3546135.1"/>
    <property type="molecule type" value="Genomic_DNA"/>
</dbReference>
<protein>
    <submittedName>
        <fullName evidence="1">Uncharacterized protein</fullName>
    </submittedName>
</protein>
<gene>
    <name evidence="1" type="ORF">NM208_g2156</name>
</gene>